<feature type="non-terminal residue" evidence="3">
    <location>
        <position position="1"/>
    </location>
</feature>
<comment type="cofactor">
    <cofactor evidence="2">
        <name>Ca(2+)</name>
        <dbReference type="ChEBI" id="CHEBI:29108"/>
    </cofactor>
</comment>
<sequence>MSTTDTSLGIKELSRLSKILIRQKTTKIANKYVVMAPDGSVVLHAREESGILDRMLVGTSRAFEMTLFDNDNKEVIKLRRPYTMGPDKMDVSLCGRPVSVVRKEVTFLKPVINVNDANDRPAYRVKGPVVTTNDCDFEIYTREKVRVGVIGRRWGGAGDSNGYELQLPADLDVSYKVALLGASFLIDFMYYEN</sequence>
<evidence type="ECO:0000313" key="4">
    <source>
        <dbReference type="Proteomes" id="UP000837857"/>
    </source>
</evidence>
<evidence type="ECO:0000313" key="3">
    <source>
        <dbReference type="EMBL" id="CAH2049813.1"/>
    </source>
</evidence>
<keyword evidence="2" id="KW-0449">Lipoprotein</keyword>
<dbReference type="SUPFAM" id="SSF54518">
    <property type="entry name" value="Tubby C-terminal domain-like"/>
    <property type="match status" value="1"/>
</dbReference>
<dbReference type="InterPro" id="IPR005552">
    <property type="entry name" value="Scramblase"/>
</dbReference>
<dbReference type="Proteomes" id="UP000837857">
    <property type="component" value="Chromosome 2"/>
</dbReference>
<keyword evidence="4" id="KW-1185">Reference proteome</keyword>
<name>A0ABN8I6W0_9NEOP</name>
<keyword evidence="2" id="KW-0564">Palmitate</keyword>
<dbReference type="EMBL" id="OW152814">
    <property type="protein sequence ID" value="CAH2049813.1"/>
    <property type="molecule type" value="Genomic_DNA"/>
</dbReference>
<dbReference type="Pfam" id="PF03803">
    <property type="entry name" value="Scramblase"/>
    <property type="match status" value="1"/>
</dbReference>
<evidence type="ECO:0000256" key="2">
    <source>
        <dbReference type="RuleBase" id="RU363116"/>
    </source>
</evidence>
<gene>
    <name evidence="3" type="ORF">IPOD504_LOCUS7025</name>
</gene>
<comment type="function">
    <text evidence="2">May mediate accelerated ATP-independent bidirectional transbilayer migration of phospholipids upon binding calcium ions that results in a loss of phospholipid asymmetry in the plasma membrane.</text>
</comment>
<evidence type="ECO:0000256" key="1">
    <source>
        <dbReference type="ARBA" id="ARBA00005350"/>
    </source>
</evidence>
<dbReference type="PANTHER" id="PTHR23248:SF9">
    <property type="entry name" value="PHOSPHOLIPID SCRAMBLASE"/>
    <property type="match status" value="1"/>
</dbReference>
<accession>A0ABN8I6W0</accession>
<proteinExistence type="inferred from homology"/>
<dbReference type="InterPro" id="IPR025659">
    <property type="entry name" value="Tubby-like_C"/>
</dbReference>
<organism evidence="3 4">
    <name type="scientific">Iphiclides podalirius</name>
    <name type="common">scarce swallowtail</name>
    <dbReference type="NCBI Taxonomy" id="110791"/>
    <lineage>
        <taxon>Eukaryota</taxon>
        <taxon>Metazoa</taxon>
        <taxon>Ecdysozoa</taxon>
        <taxon>Arthropoda</taxon>
        <taxon>Hexapoda</taxon>
        <taxon>Insecta</taxon>
        <taxon>Pterygota</taxon>
        <taxon>Neoptera</taxon>
        <taxon>Endopterygota</taxon>
        <taxon>Lepidoptera</taxon>
        <taxon>Glossata</taxon>
        <taxon>Ditrysia</taxon>
        <taxon>Papilionoidea</taxon>
        <taxon>Papilionidae</taxon>
        <taxon>Papilioninae</taxon>
        <taxon>Iphiclides</taxon>
    </lineage>
</organism>
<keyword evidence="2" id="KW-0106">Calcium</keyword>
<dbReference type="PANTHER" id="PTHR23248">
    <property type="entry name" value="PHOSPHOLIPID SCRAMBLASE-RELATED"/>
    <property type="match status" value="1"/>
</dbReference>
<reference evidence="3" key="1">
    <citation type="submission" date="2022-03" db="EMBL/GenBank/DDBJ databases">
        <authorList>
            <person name="Martin H S."/>
        </authorList>
    </citation>
    <scope>NUCLEOTIDE SEQUENCE</scope>
</reference>
<protein>
    <recommendedName>
        <fullName evidence="2">Phospholipid scramblase</fullName>
    </recommendedName>
</protein>
<comment type="similarity">
    <text evidence="1 2">Belongs to the phospholipid scramblase family.</text>
</comment>